<dbReference type="Proteomes" id="UP000321393">
    <property type="component" value="Unassembled WGS sequence"/>
</dbReference>
<evidence type="ECO:0000313" key="2">
    <source>
        <dbReference type="EMBL" id="TYK24402.1"/>
    </source>
</evidence>
<dbReference type="AlphaFoldDB" id="A0A5D3DLK9"/>
<evidence type="ECO:0000313" key="4">
    <source>
        <dbReference type="Proteomes" id="UP000321947"/>
    </source>
</evidence>
<evidence type="ECO:0000313" key="3">
    <source>
        <dbReference type="Proteomes" id="UP000321393"/>
    </source>
</evidence>
<accession>A0A5D3DLK9</accession>
<protein>
    <submittedName>
        <fullName evidence="2">Uncharacterized protein</fullName>
    </submittedName>
</protein>
<gene>
    <name evidence="2" type="ORF">E5676_scaffold205G001900</name>
    <name evidence="1" type="ORF">E6C27_scaffold6G001240</name>
</gene>
<name>A0A5D3DLK9_CUCMM</name>
<evidence type="ECO:0000313" key="1">
    <source>
        <dbReference type="EMBL" id="KAA0041529.1"/>
    </source>
</evidence>
<dbReference type="EMBL" id="SSTD01003946">
    <property type="protein sequence ID" value="TYK24402.1"/>
    <property type="molecule type" value="Genomic_DNA"/>
</dbReference>
<proteinExistence type="predicted"/>
<reference evidence="3 4" key="1">
    <citation type="submission" date="2019-08" db="EMBL/GenBank/DDBJ databases">
        <title>Draft genome sequences of two oriental melons (Cucumis melo L. var makuwa).</title>
        <authorList>
            <person name="Kwon S.-Y."/>
        </authorList>
    </citation>
    <scope>NUCLEOTIDE SEQUENCE [LARGE SCALE GENOMIC DNA]</scope>
    <source>
        <strain evidence="4">cv. Chang Bougi</strain>
        <strain evidence="3">cv. SW 3</strain>
        <tissue evidence="2">Leaf</tissue>
    </source>
</reference>
<sequence length="95" mass="10544">MERNVQLHGTFKRQAAATSDEFNLVSEQFFFDGMEAISLDYLPSNSGSCKSSIPEKTPALKSVVIRSDIIATSIKTFNEEASNDNNLHTTDNKSR</sequence>
<comment type="caution">
    <text evidence="2">The sequence shown here is derived from an EMBL/GenBank/DDBJ whole genome shotgun (WGS) entry which is preliminary data.</text>
</comment>
<dbReference type="EMBL" id="SSTE01016577">
    <property type="protein sequence ID" value="KAA0041529.1"/>
    <property type="molecule type" value="Genomic_DNA"/>
</dbReference>
<organism evidence="2 4">
    <name type="scientific">Cucumis melo var. makuwa</name>
    <name type="common">Oriental melon</name>
    <dbReference type="NCBI Taxonomy" id="1194695"/>
    <lineage>
        <taxon>Eukaryota</taxon>
        <taxon>Viridiplantae</taxon>
        <taxon>Streptophyta</taxon>
        <taxon>Embryophyta</taxon>
        <taxon>Tracheophyta</taxon>
        <taxon>Spermatophyta</taxon>
        <taxon>Magnoliopsida</taxon>
        <taxon>eudicotyledons</taxon>
        <taxon>Gunneridae</taxon>
        <taxon>Pentapetalae</taxon>
        <taxon>rosids</taxon>
        <taxon>fabids</taxon>
        <taxon>Cucurbitales</taxon>
        <taxon>Cucurbitaceae</taxon>
        <taxon>Benincaseae</taxon>
        <taxon>Cucumis</taxon>
    </lineage>
</organism>
<dbReference type="Proteomes" id="UP000321947">
    <property type="component" value="Unassembled WGS sequence"/>
</dbReference>